<dbReference type="Proteomes" id="UP000077407">
    <property type="component" value="Unassembled WGS sequence"/>
</dbReference>
<dbReference type="AlphaFoldDB" id="A0A162L7B1"/>
<sequence length="102" mass="11683">MNITIENKALSYAKEKEGDFVVRSISASGGCFSMDVREITVELIKDFKVNEKIFNSYSYKEINIFIEKGLEIKDDEVLIYQKAKLPFIGERFGSKGVSVRYL</sequence>
<dbReference type="OrthoDB" id="1907725at2"/>
<accession>A0A162L7B1</accession>
<comment type="caution">
    <text evidence="1">The sequence shown here is derived from an EMBL/GenBank/DDBJ whole genome shotgun (WGS) entry which is preliminary data.</text>
</comment>
<organism evidence="1 2">
    <name type="scientific">Clostridium ljungdahlii</name>
    <dbReference type="NCBI Taxonomy" id="1538"/>
    <lineage>
        <taxon>Bacteria</taxon>
        <taxon>Bacillati</taxon>
        <taxon>Bacillota</taxon>
        <taxon>Clostridia</taxon>
        <taxon>Eubacteriales</taxon>
        <taxon>Clostridiaceae</taxon>
        <taxon>Clostridium</taxon>
    </lineage>
</organism>
<dbReference type="RefSeq" id="WP_063553856.1">
    <property type="nucleotide sequence ID" value="NZ_LITT01000002.1"/>
</dbReference>
<evidence type="ECO:0000313" key="1">
    <source>
        <dbReference type="EMBL" id="OAA92112.1"/>
    </source>
</evidence>
<proteinExistence type="predicted"/>
<dbReference type="PATRIC" id="fig|1538.10.peg.682"/>
<evidence type="ECO:0008006" key="3">
    <source>
        <dbReference type="Google" id="ProtNLM"/>
    </source>
</evidence>
<name>A0A162L7B1_9CLOT</name>
<gene>
    <name evidence="1" type="ORF">WY13_00199</name>
</gene>
<dbReference type="EMBL" id="LITT01000002">
    <property type="protein sequence ID" value="OAA92112.1"/>
    <property type="molecule type" value="Genomic_DNA"/>
</dbReference>
<reference evidence="1 2" key="1">
    <citation type="journal article" date="2015" name="Biotechnol. Bioeng.">
        <title>Genome sequence and phenotypic characterization of Caulobacter segnis.</title>
        <authorList>
            <person name="Patel S."/>
            <person name="Fletcher B."/>
            <person name="Scott D.C."/>
            <person name="Ely B."/>
        </authorList>
    </citation>
    <scope>NUCLEOTIDE SEQUENCE [LARGE SCALE GENOMIC DNA]</scope>
    <source>
        <strain evidence="1 2">ERI-2</strain>
    </source>
</reference>
<protein>
    <recommendedName>
        <fullName evidence="3">FeS cluster biogenesis domain-containing protein</fullName>
    </recommendedName>
</protein>
<evidence type="ECO:0000313" key="2">
    <source>
        <dbReference type="Proteomes" id="UP000077407"/>
    </source>
</evidence>